<evidence type="ECO:0000256" key="2">
    <source>
        <dbReference type="ARBA" id="ARBA00009242"/>
    </source>
</evidence>
<feature type="domain" description="Dilute" evidence="10">
    <location>
        <begin position="814"/>
        <end position="1109"/>
    </location>
</feature>
<feature type="repeat" description="ANK" evidence="8">
    <location>
        <begin position="591"/>
        <end position="623"/>
    </location>
</feature>
<dbReference type="Pfam" id="PF00023">
    <property type="entry name" value="Ank"/>
    <property type="match status" value="1"/>
</dbReference>
<dbReference type="HAMAP" id="MF_00813">
    <property type="entry name" value="Allantoicase"/>
    <property type="match status" value="1"/>
</dbReference>
<dbReference type="PROSITE" id="PS51126">
    <property type="entry name" value="DILUTE"/>
    <property type="match status" value="1"/>
</dbReference>
<dbReference type="InterPro" id="IPR002710">
    <property type="entry name" value="Dilute_dom"/>
</dbReference>
<dbReference type="SUPFAM" id="SSF48403">
    <property type="entry name" value="Ankyrin repeat"/>
    <property type="match status" value="1"/>
</dbReference>
<dbReference type="InterPro" id="IPR005164">
    <property type="entry name" value="Allantoicase"/>
</dbReference>
<dbReference type="FunFam" id="2.60.120.260:FF:000059">
    <property type="entry name" value="Probable allantoicase"/>
    <property type="match status" value="1"/>
</dbReference>
<dbReference type="PROSITE" id="PS50297">
    <property type="entry name" value="ANK_REP_REGION"/>
    <property type="match status" value="1"/>
</dbReference>
<dbReference type="Pfam" id="PF01843">
    <property type="entry name" value="DIL"/>
    <property type="match status" value="1"/>
</dbReference>
<keyword evidence="8" id="KW-0040">ANK repeat</keyword>
<dbReference type="PANTHER" id="PTHR16027:SF6">
    <property type="entry name" value="DILUTE DOMAIN-CONTAINING PROTEIN"/>
    <property type="match status" value="1"/>
</dbReference>
<evidence type="ECO:0000256" key="4">
    <source>
        <dbReference type="ARBA" id="ARBA00022631"/>
    </source>
</evidence>
<organism evidence="11 12">
    <name type="scientific">Neonectria ditissima</name>
    <dbReference type="NCBI Taxonomy" id="78410"/>
    <lineage>
        <taxon>Eukaryota</taxon>
        <taxon>Fungi</taxon>
        <taxon>Dikarya</taxon>
        <taxon>Ascomycota</taxon>
        <taxon>Pezizomycotina</taxon>
        <taxon>Sordariomycetes</taxon>
        <taxon>Hypocreomycetidae</taxon>
        <taxon>Hypocreales</taxon>
        <taxon>Nectriaceae</taxon>
        <taxon>Neonectria</taxon>
    </lineage>
</organism>
<evidence type="ECO:0000259" key="10">
    <source>
        <dbReference type="PROSITE" id="PS51126"/>
    </source>
</evidence>
<feature type="compositionally biased region" description="Pro residues" evidence="9">
    <location>
        <begin position="391"/>
        <end position="402"/>
    </location>
</feature>
<dbReference type="InterPro" id="IPR052072">
    <property type="entry name" value="Vascular_dev_regulator"/>
</dbReference>
<reference evidence="11 12" key="1">
    <citation type="submission" date="2015-09" db="EMBL/GenBank/DDBJ databases">
        <title>Draft genome of a European isolate of the apple canker pathogen Neonectria ditissima.</title>
        <authorList>
            <person name="Gomez-Cortecero A."/>
            <person name="Harrison R.J."/>
            <person name="Armitage A.D."/>
        </authorList>
    </citation>
    <scope>NUCLEOTIDE SEQUENCE [LARGE SCALE GENOMIC DNA]</scope>
    <source>
        <strain evidence="11 12">R09/05</strain>
    </source>
</reference>
<dbReference type="InterPro" id="IPR002110">
    <property type="entry name" value="Ankyrin_rpt"/>
</dbReference>
<feature type="region of interest" description="Disordered" evidence="9">
    <location>
        <begin position="299"/>
        <end position="330"/>
    </location>
</feature>
<dbReference type="Gene3D" id="1.25.40.20">
    <property type="entry name" value="Ankyrin repeat-containing domain"/>
    <property type="match status" value="1"/>
</dbReference>
<dbReference type="SMART" id="SM01132">
    <property type="entry name" value="DIL"/>
    <property type="match status" value="1"/>
</dbReference>
<dbReference type="InterPro" id="IPR037986">
    <property type="entry name" value="Myo5p-like_CBD_DIL"/>
</dbReference>
<evidence type="ECO:0000256" key="5">
    <source>
        <dbReference type="ARBA" id="ARBA00022801"/>
    </source>
</evidence>
<comment type="function">
    <text evidence="6">Utilization of purines as secondary nitrogen sources, when primary sources are limiting.</text>
</comment>
<dbReference type="AlphaFoldDB" id="A0A0P7BWT9"/>
<dbReference type="SMART" id="SM00248">
    <property type="entry name" value="ANK"/>
    <property type="match status" value="3"/>
</dbReference>
<dbReference type="EMBL" id="LKCW01000012">
    <property type="protein sequence ID" value="KPM45026.1"/>
    <property type="molecule type" value="Genomic_DNA"/>
</dbReference>
<evidence type="ECO:0000256" key="3">
    <source>
        <dbReference type="ARBA" id="ARBA00012170"/>
    </source>
</evidence>
<evidence type="ECO:0000256" key="6">
    <source>
        <dbReference type="ARBA" id="ARBA00056910"/>
    </source>
</evidence>
<evidence type="ECO:0000256" key="9">
    <source>
        <dbReference type="SAM" id="MobiDB-lite"/>
    </source>
</evidence>
<dbReference type="GO" id="GO:0004037">
    <property type="term" value="F:allantoicase activity"/>
    <property type="evidence" value="ECO:0007669"/>
    <property type="project" value="UniProtKB-EC"/>
</dbReference>
<dbReference type="PANTHER" id="PTHR16027">
    <property type="entry name" value="DILUTE DOMAIN-CONTAINING PROTEIN YPR089W"/>
    <property type="match status" value="1"/>
</dbReference>
<evidence type="ECO:0000256" key="8">
    <source>
        <dbReference type="PROSITE-ProRule" id="PRU00023"/>
    </source>
</evidence>
<dbReference type="Pfam" id="PF12796">
    <property type="entry name" value="Ank_2"/>
    <property type="match status" value="1"/>
</dbReference>
<dbReference type="GO" id="GO:0006144">
    <property type="term" value="P:purine nucleobase metabolic process"/>
    <property type="evidence" value="ECO:0007669"/>
    <property type="project" value="UniProtKB-KW"/>
</dbReference>
<dbReference type="STRING" id="78410.A0A0P7BWT9"/>
<protein>
    <recommendedName>
        <fullName evidence="3">allantoicase</fullName>
        <ecNumber evidence="3">3.5.3.4</ecNumber>
    </recommendedName>
</protein>
<keyword evidence="4" id="KW-0659">Purine metabolism</keyword>
<feature type="region of interest" description="Disordered" evidence="9">
    <location>
        <begin position="922"/>
        <end position="942"/>
    </location>
</feature>
<name>A0A0P7BWT9_9HYPO</name>
<dbReference type="OrthoDB" id="426293at2759"/>
<dbReference type="CDD" id="cd15473">
    <property type="entry name" value="Myo5p-like_CBD_DIL_ANK"/>
    <property type="match status" value="1"/>
</dbReference>
<keyword evidence="5" id="KW-0378">Hydrolase</keyword>
<dbReference type="Pfam" id="PF03561">
    <property type="entry name" value="Allantoicase"/>
    <property type="match status" value="2"/>
</dbReference>
<dbReference type="GO" id="GO:0000256">
    <property type="term" value="P:allantoin catabolic process"/>
    <property type="evidence" value="ECO:0007669"/>
    <property type="project" value="InterPro"/>
</dbReference>
<feature type="compositionally biased region" description="Polar residues" evidence="9">
    <location>
        <begin position="1129"/>
        <end position="1155"/>
    </location>
</feature>
<dbReference type="NCBIfam" id="TIGR02961">
    <property type="entry name" value="allantoicase"/>
    <property type="match status" value="1"/>
</dbReference>
<dbReference type="InterPro" id="IPR036770">
    <property type="entry name" value="Ankyrin_rpt-contain_sf"/>
</dbReference>
<comment type="similarity">
    <text evidence="2">Belongs to the allantoicase family.</text>
</comment>
<evidence type="ECO:0000313" key="12">
    <source>
        <dbReference type="Proteomes" id="UP000050424"/>
    </source>
</evidence>
<dbReference type="Gene3D" id="2.60.120.260">
    <property type="entry name" value="Galactose-binding domain-like"/>
    <property type="match status" value="2"/>
</dbReference>
<sequence>MASIADEIEYKLDSVKVSSLQPDEIDPTFRSTCIDLISGTLGGKVLAFSDQWFAEAVNLLTPTPPIRQLGKMVFTGAWYDGWETRRHNAEPFDWVIIRLGVASGTVEGIEVDTAFFSGNHAPAVSVEGVFSQDDDEVVSWQGGRGKWETILGVQEGGPSQRFGWKLDAATQKQYTHVRLNMYPDGGIARFRLFGHAVPVFPDDKDAIFDLAAAQNGGVAVSCSDQHFGTKDNLLLPGRGKDMGDGWETARSRSKGHVDWTIIKLGAPGYVEKFVVDTAHFRGNFPQKVAVEAIEWKGEGNPAADAQGWSEVVPPSKTGPDQEHDFTSSAKDSVATHVKLIMIPDGGVKRLRAFGKRAAGCITLHDNLSRYQRALHSPPRDSTSRAVISPFPTSPDPPVFPSPREPRKFPPRATFHEPNPVSGSAPPSTMDLGDITGADDGQRKPRALPSDLPKSLDDRRHVPVDLVPETEMYDGWQGQSQFLTTPALSKPLNFGNLSLNDSNFDDDVPKGPKDSDTRLLEMLAAQAAHQAGPGFDDEHEVANNNELTDSEKTDKLQKALNMAASNGDVERIKRLLDGKAKEYIDINAEDEDGTPPLIYASCFGHETVVHALINAGADVNKQDRNQWTALMWAMTNRHKGIAKLLLDNHASSDQKTSSGRTAFDFVPPDSEMSYYLHDNGYNIGNAGVTDDFYSPGFSQDRFEEEMAENEMRRRLMMESARDLEVDLGNVGMDDQPEPVDEFEEEQTEFDWSRCLHDQMFVFQEHELDRILDIIITKMTPQRSPSQKPVPANMIFLSARYAHYHSSPELLERLLVSAMDCINDVVERFQWDMTILAFWISNATLLLHYLKKDSGLLEATSEFQAHLAELINEIFILIVRDAERRLDKVLDPAMLDHETIPGFEDITFQNEWTLFKRKAQVKEEPLEKRFRPPSPKQRAKPAPRNVTSLLSSTLFVLDLYDIHSVITTQIISQLLYWIGAELFNRIMSNRKYLARTKAMQIRMNISILEDWARTNNRQAEHFEGGETRSSGETTMEATRRHLAPVIQLLQWLQCFSSLDADDLEALVGTLQQLKRLSPQQLIHTANHYRPEVGEKGLPKSAMKYLVGIQKEAALKRERRRSGMVSPLPRSGQDSSPVTPVKSRSNGNGLETPRSTISPHEDDYSDDDDAPEHLLLDPALMLPFTLPSVTDMLVSYGAGFGGLNRERERKYIPTVPPEFLEKLEVTGARKGPMFGEADWENEEV</sequence>
<feature type="region of interest" description="Disordered" evidence="9">
    <location>
        <begin position="373"/>
        <end position="458"/>
    </location>
</feature>
<dbReference type="InterPro" id="IPR008979">
    <property type="entry name" value="Galactose-bd-like_sf"/>
</dbReference>
<evidence type="ECO:0000313" key="11">
    <source>
        <dbReference type="EMBL" id="KPM45026.1"/>
    </source>
</evidence>
<evidence type="ECO:0000256" key="1">
    <source>
        <dbReference type="ARBA" id="ARBA00001314"/>
    </source>
</evidence>
<dbReference type="GO" id="GO:0051020">
    <property type="term" value="F:GTPase binding"/>
    <property type="evidence" value="ECO:0007669"/>
    <property type="project" value="TreeGrafter"/>
</dbReference>
<dbReference type="PROSITE" id="PS50088">
    <property type="entry name" value="ANK_REPEAT"/>
    <property type="match status" value="1"/>
</dbReference>
<proteinExistence type="inferred from homology"/>
<comment type="pathway">
    <text evidence="7">Nitrogen metabolism; (S)-allantoin degradation; (S)-ureidoglycolate from allantoate (aminidohydrolase route): step 1/1.</text>
</comment>
<feature type="region of interest" description="Disordered" evidence="9">
    <location>
        <begin position="1114"/>
        <end position="1168"/>
    </location>
</feature>
<dbReference type="SUPFAM" id="SSF49785">
    <property type="entry name" value="Galactose-binding domain-like"/>
    <property type="match status" value="2"/>
</dbReference>
<gene>
    <name evidence="11" type="ORF">AK830_g1561</name>
</gene>
<dbReference type="Proteomes" id="UP000050424">
    <property type="component" value="Unassembled WGS sequence"/>
</dbReference>
<comment type="catalytic activity">
    <reaction evidence="1">
        <text>allantoate + H2O = (S)-ureidoglycolate + urea</text>
        <dbReference type="Rhea" id="RHEA:11016"/>
        <dbReference type="ChEBI" id="CHEBI:15377"/>
        <dbReference type="ChEBI" id="CHEBI:16199"/>
        <dbReference type="ChEBI" id="CHEBI:17536"/>
        <dbReference type="ChEBI" id="CHEBI:57296"/>
        <dbReference type="EC" id="3.5.3.4"/>
    </reaction>
</comment>
<evidence type="ECO:0000256" key="7">
    <source>
        <dbReference type="ARBA" id="ARBA00060607"/>
    </source>
</evidence>
<dbReference type="EC" id="3.5.3.4" evidence="3"/>
<dbReference type="InterPro" id="IPR015908">
    <property type="entry name" value="Allantoicase_dom"/>
</dbReference>
<dbReference type="FunFam" id="2.60.120.260:FF:000078">
    <property type="entry name" value="DAL2p Allantoicase"/>
    <property type="match status" value="1"/>
</dbReference>
<keyword evidence="12" id="KW-1185">Reference proteome</keyword>
<comment type="caution">
    <text evidence="11">The sequence shown here is derived from an EMBL/GenBank/DDBJ whole genome shotgun (WGS) entry which is preliminary data.</text>
</comment>
<accession>A0A0P7BWT9</accession>